<feature type="transmembrane region" description="Helical" evidence="7">
    <location>
        <begin position="12"/>
        <end position="33"/>
    </location>
</feature>
<accession>A0A1Y2AA21</accession>
<dbReference type="EMBL" id="MCOG01000313">
    <property type="protein sequence ID" value="ORY19346.1"/>
    <property type="molecule type" value="Genomic_DNA"/>
</dbReference>
<dbReference type="GO" id="GO:1905515">
    <property type="term" value="P:non-motile cilium assembly"/>
    <property type="evidence" value="ECO:0007669"/>
    <property type="project" value="TreeGrafter"/>
</dbReference>
<evidence type="ECO:0000256" key="1">
    <source>
        <dbReference type="ARBA" id="ARBA00004141"/>
    </source>
</evidence>
<evidence type="ECO:0000256" key="2">
    <source>
        <dbReference type="ARBA" id="ARBA00015652"/>
    </source>
</evidence>
<evidence type="ECO:0000256" key="3">
    <source>
        <dbReference type="ARBA" id="ARBA00022692"/>
    </source>
</evidence>
<evidence type="ECO:0000256" key="5">
    <source>
        <dbReference type="ARBA" id="ARBA00022989"/>
    </source>
</evidence>
<dbReference type="Pfam" id="PF14995">
    <property type="entry name" value="TMEM107"/>
    <property type="match status" value="1"/>
</dbReference>
<keyword evidence="6 7" id="KW-0472">Membrane</keyword>
<dbReference type="AlphaFoldDB" id="A0A1Y2AA21"/>
<keyword evidence="5 7" id="KW-1133">Transmembrane helix</keyword>
<dbReference type="OrthoDB" id="2114471at2759"/>
<dbReference type="Proteomes" id="UP000193920">
    <property type="component" value="Unassembled WGS sequence"/>
</dbReference>
<dbReference type="GO" id="GO:0016020">
    <property type="term" value="C:membrane"/>
    <property type="evidence" value="ECO:0007669"/>
    <property type="project" value="UniProtKB-SubCell"/>
</dbReference>
<feature type="transmembrane region" description="Helical" evidence="7">
    <location>
        <begin position="90"/>
        <end position="108"/>
    </location>
</feature>
<proteinExistence type="predicted"/>
<gene>
    <name evidence="8" type="ORF">LY90DRAFT_164921</name>
</gene>
<evidence type="ECO:0000256" key="7">
    <source>
        <dbReference type="SAM" id="Phobius"/>
    </source>
</evidence>
<evidence type="ECO:0000256" key="6">
    <source>
        <dbReference type="ARBA" id="ARBA00023136"/>
    </source>
</evidence>
<keyword evidence="4" id="KW-0970">Cilium biogenesis/degradation</keyword>
<evidence type="ECO:0000256" key="4">
    <source>
        <dbReference type="ARBA" id="ARBA00022794"/>
    </source>
</evidence>
<evidence type="ECO:0000313" key="9">
    <source>
        <dbReference type="Proteomes" id="UP000193920"/>
    </source>
</evidence>
<comment type="subcellular location">
    <subcellularLocation>
        <location evidence="1">Membrane</location>
        <topology evidence="1">Multi-pass membrane protein</topology>
    </subcellularLocation>
</comment>
<keyword evidence="3 7" id="KW-0812">Transmembrane</keyword>
<dbReference type="STRING" id="1754190.A0A1Y2AA21"/>
<evidence type="ECO:0000313" key="8">
    <source>
        <dbReference type="EMBL" id="ORY19346.1"/>
    </source>
</evidence>
<dbReference type="InterPro" id="IPR029248">
    <property type="entry name" value="TMEM107"/>
</dbReference>
<dbReference type="GO" id="GO:1904491">
    <property type="term" value="P:protein localization to ciliary transition zone"/>
    <property type="evidence" value="ECO:0007669"/>
    <property type="project" value="TreeGrafter"/>
</dbReference>
<organism evidence="8 9">
    <name type="scientific">Neocallimastix californiae</name>
    <dbReference type="NCBI Taxonomy" id="1754190"/>
    <lineage>
        <taxon>Eukaryota</taxon>
        <taxon>Fungi</taxon>
        <taxon>Fungi incertae sedis</taxon>
        <taxon>Chytridiomycota</taxon>
        <taxon>Chytridiomycota incertae sedis</taxon>
        <taxon>Neocallimastigomycetes</taxon>
        <taxon>Neocallimastigales</taxon>
        <taxon>Neocallimastigaceae</taxon>
        <taxon>Neocallimastix</taxon>
    </lineage>
</organism>
<reference evidence="8 9" key="1">
    <citation type="submission" date="2016-08" db="EMBL/GenBank/DDBJ databases">
        <title>A Parts List for Fungal Cellulosomes Revealed by Comparative Genomics.</title>
        <authorList>
            <consortium name="DOE Joint Genome Institute"/>
            <person name="Haitjema C.H."/>
            <person name="Gilmore S.P."/>
            <person name="Henske J.K."/>
            <person name="Solomon K.V."/>
            <person name="De Groot R."/>
            <person name="Kuo A."/>
            <person name="Mondo S.J."/>
            <person name="Salamov A.A."/>
            <person name="Labutti K."/>
            <person name="Zhao Z."/>
            <person name="Chiniquy J."/>
            <person name="Barry K."/>
            <person name="Brewer H.M."/>
            <person name="Purvine S.O."/>
            <person name="Wright A.T."/>
            <person name="Boxma B."/>
            <person name="Van Alen T."/>
            <person name="Hackstein J.H."/>
            <person name="Baker S.E."/>
            <person name="Grigoriev I.V."/>
            <person name="O'Malley M.A."/>
        </authorList>
    </citation>
    <scope>NUCLEOTIDE SEQUENCE [LARGE SCALE GENOMIC DNA]</scope>
    <source>
        <strain evidence="8 9">G1</strain>
    </source>
</reference>
<protein>
    <recommendedName>
        <fullName evidence="2">Transmembrane protein 107</fullName>
    </recommendedName>
</protein>
<keyword evidence="9" id="KW-1185">Reference proteome</keyword>
<dbReference type="PANTHER" id="PTHR34341">
    <property type="entry name" value="TRANSMEMBRANE PROTEIN 107"/>
    <property type="match status" value="1"/>
</dbReference>
<comment type="caution">
    <text evidence="8">The sequence shown here is derived from an EMBL/GenBank/DDBJ whole genome shotgun (WGS) entry which is preliminary data.</text>
</comment>
<feature type="transmembrane region" description="Helical" evidence="7">
    <location>
        <begin position="59"/>
        <end position="84"/>
    </location>
</feature>
<sequence>MLTMKRHTAAGTIIPSRFLATIAHIIASIMAFITKEGNIRHSLPLITTQEHYSSVNKKLTIYVILSWFCFVVELFGFFSGITMFNGKANIIHSFLHAIATILISCFIVERWHYIVYLYIFSFCSIIPALIEAILIIKSFVFHVIRY</sequence>
<dbReference type="PANTHER" id="PTHR34341:SF1">
    <property type="entry name" value="TRANSMEMBRANE PROTEIN 107"/>
    <property type="match status" value="1"/>
</dbReference>
<feature type="transmembrane region" description="Helical" evidence="7">
    <location>
        <begin position="115"/>
        <end position="136"/>
    </location>
</feature>
<name>A0A1Y2AA21_9FUNG</name>
<dbReference type="GO" id="GO:0036038">
    <property type="term" value="C:MKS complex"/>
    <property type="evidence" value="ECO:0007669"/>
    <property type="project" value="TreeGrafter"/>
</dbReference>